<evidence type="ECO:0000256" key="1">
    <source>
        <dbReference type="SAM" id="Phobius"/>
    </source>
</evidence>
<dbReference type="OrthoDB" id="10369265at2759"/>
<dbReference type="EMBL" id="JADBJN010000002">
    <property type="protein sequence ID" value="KAG5678709.1"/>
    <property type="molecule type" value="Genomic_DNA"/>
</dbReference>
<dbReference type="Proteomes" id="UP001107558">
    <property type="component" value="Chromosome 2"/>
</dbReference>
<feature type="transmembrane region" description="Helical" evidence="1">
    <location>
        <begin position="125"/>
        <end position="146"/>
    </location>
</feature>
<gene>
    <name evidence="2" type="ORF">PVAND_008357</name>
</gene>
<comment type="caution">
    <text evidence="2">The sequence shown here is derived from an EMBL/GenBank/DDBJ whole genome shotgun (WGS) entry which is preliminary data.</text>
</comment>
<accession>A0A9J6C9Y3</accession>
<proteinExistence type="predicted"/>
<dbReference type="Pfam" id="PF15860">
    <property type="entry name" value="DUF4728"/>
    <property type="match status" value="1"/>
</dbReference>
<feature type="transmembrane region" description="Helical" evidence="1">
    <location>
        <begin position="89"/>
        <end position="113"/>
    </location>
</feature>
<keyword evidence="1" id="KW-0472">Membrane</keyword>
<dbReference type="AlphaFoldDB" id="A0A9J6C9Y3"/>
<evidence type="ECO:0008006" key="4">
    <source>
        <dbReference type="Google" id="ProtNLM"/>
    </source>
</evidence>
<protein>
    <recommendedName>
        <fullName evidence="4">Transmembrane protein</fullName>
    </recommendedName>
</protein>
<name>A0A9J6C9Y3_POLVA</name>
<dbReference type="PANTHER" id="PTHR36694">
    <property type="entry name" value="PASIFLORA 1, ISOFORM A-RELATED"/>
    <property type="match status" value="1"/>
</dbReference>
<reference evidence="2" key="1">
    <citation type="submission" date="2021-03" db="EMBL/GenBank/DDBJ databases">
        <title>Chromosome level genome of the anhydrobiotic midge Polypedilum vanderplanki.</title>
        <authorList>
            <person name="Yoshida Y."/>
            <person name="Kikawada T."/>
            <person name="Gusev O."/>
        </authorList>
    </citation>
    <scope>NUCLEOTIDE SEQUENCE</scope>
    <source>
        <strain evidence="2">NIAS01</strain>
        <tissue evidence="2">Whole body or cell culture</tissue>
    </source>
</reference>
<feature type="transmembrane region" description="Helical" evidence="1">
    <location>
        <begin position="59"/>
        <end position="77"/>
    </location>
</feature>
<dbReference type="PANTHER" id="PTHR36694:SF11">
    <property type="entry name" value="LP21121P-RELATED"/>
    <property type="match status" value="1"/>
</dbReference>
<keyword evidence="1" id="KW-0812">Transmembrane</keyword>
<keyword evidence="1" id="KW-1133">Transmembrane helix</keyword>
<organism evidence="2 3">
    <name type="scientific">Polypedilum vanderplanki</name>
    <name type="common">Sleeping chironomid midge</name>
    <dbReference type="NCBI Taxonomy" id="319348"/>
    <lineage>
        <taxon>Eukaryota</taxon>
        <taxon>Metazoa</taxon>
        <taxon>Ecdysozoa</taxon>
        <taxon>Arthropoda</taxon>
        <taxon>Hexapoda</taxon>
        <taxon>Insecta</taxon>
        <taxon>Pterygota</taxon>
        <taxon>Neoptera</taxon>
        <taxon>Endopterygota</taxon>
        <taxon>Diptera</taxon>
        <taxon>Nematocera</taxon>
        <taxon>Chironomoidea</taxon>
        <taxon>Chironomidae</taxon>
        <taxon>Chironominae</taxon>
        <taxon>Polypedilum</taxon>
        <taxon>Polypedilum</taxon>
    </lineage>
</organism>
<keyword evidence="3" id="KW-1185">Reference proteome</keyword>
<sequence length="221" mass="25436">METTYFFGCCCKVRGGIFIGIVSLIESFLKGGISILVLVRNGFLGIEYQKLFDKEKIHAEIYIFLSLFGAVCSILLIHGSVRKSSGKIIWWICFQGISIFHQIFFSIDVVLIVYHEMNLTSRYMLLILIIISIVFLCYIILEIYFMHYIVELYQEIAENEIENQPRLSRMNSTQTPIPPSRTQSDLFNDLTDRQNPMQSSILKLLNELEGNDTSDTAPLIR</sequence>
<evidence type="ECO:0000313" key="3">
    <source>
        <dbReference type="Proteomes" id="UP001107558"/>
    </source>
</evidence>
<evidence type="ECO:0000313" key="2">
    <source>
        <dbReference type="EMBL" id="KAG5678709.1"/>
    </source>
</evidence>
<feature type="transmembrane region" description="Helical" evidence="1">
    <location>
        <begin position="15"/>
        <end position="39"/>
    </location>
</feature>
<dbReference type="InterPro" id="IPR031720">
    <property type="entry name" value="DUF4728"/>
</dbReference>